<reference evidence="1" key="1">
    <citation type="submission" date="2024-08" db="EMBL/GenBank/DDBJ databases">
        <authorList>
            <person name="Chaddad Z."/>
            <person name="Lamrabet M."/>
            <person name="Bouhnik O."/>
            <person name="Alami S."/>
            <person name="Wipf D."/>
            <person name="Courty P.E."/>
            <person name="Missbah El Idrissi M."/>
        </authorList>
    </citation>
    <scope>NUCLEOTIDE SEQUENCE</scope>
    <source>
        <strain evidence="1">LLZ17</strain>
    </source>
</reference>
<protein>
    <submittedName>
        <fullName evidence="1">Uncharacterized protein</fullName>
    </submittedName>
</protein>
<sequence length="62" mass="6796">MKVENWHRRQAIVLASQLPENTEDALAVLRLASQLVTDFLAEDEPTHKPASVVVLIGGNECA</sequence>
<proteinExistence type="predicted"/>
<name>A0AB39XPG2_9BRAD</name>
<dbReference type="AlphaFoldDB" id="A0AB39XPG2"/>
<accession>A0AB39XPG2</accession>
<evidence type="ECO:0000313" key="1">
    <source>
        <dbReference type="EMBL" id="XDV59111.1"/>
    </source>
</evidence>
<gene>
    <name evidence="1" type="ORF">AB8Z38_06700</name>
</gene>
<dbReference type="RefSeq" id="WP_369723644.1">
    <property type="nucleotide sequence ID" value="NZ_CP165734.1"/>
</dbReference>
<organism evidence="1">
    <name type="scientific">Bradyrhizobium sp. LLZ17</name>
    <dbReference type="NCBI Taxonomy" id="3239388"/>
    <lineage>
        <taxon>Bacteria</taxon>
        <taxon>Pseudomonadati</taxon>
        <taxon>Pseudomonadota</taxon>
        <taxon>Alphaproteobacteria</taxon>
        <taxon>Hyphomicrobiales</taxon>
        <taxon>Nitrobacteraceae</taxon>
        <taxon>Bradyrhizobium</taxon>
    </lineage>
</organism>
<dbReference type="EMBL" id="CP165734">
    <property type="protein sequence ID" value="XDV59111.1"/>
    <property type="molecule type" value="Genomic_DNA"/>
</dbReference>